<proteinExistence type="predicted"/>
<dbReference type="RefSeq" id="WP_376866100.1">
    <property type="nucleotide sequence ID" value="NZ_JBHRYB010000005.1"/>
</dbReference>
<keyword evidence="2" id="KW-1185">Reference proteome</keyword>
<accession>A0ABV7VRR5</accession>
<dbReference type="EMBL" id="JBHRYB010000005">
    <property type="protein sequence ID" value="MFC3680216.1"/>
    <property type="molecule type" value="Genomic_DNA"/>
</dbReference>
<sequence length="831" mass="94178">MSQNTPFTLPEPGDHERQQLAQLGDYDDPCLLFIYADAAPERVLQRVQQAVQQSEQALAQPSPVSTDSRLYWSACWGDSQEAEVLADALAAALQSLNGYVSVFRHNPLADPLDTYTQGWQQLLWLMTGEQPQALSVGADGRVAINDFTDRSRWPGLAAYRQTAQSDAAEKSGLFSSVVSRLKSALTVNPAGRQAERDETDKEQAQLCPWQAATAELVEDGVARPPVASLELLAPFIWHLPGGEALWCYLLSGEGLEQLQQQNILLDLDQVLIFAHAHQVAPAFYQHLCEQLSGVSDQIELAEDLDEVLQHAAEALLEDSDDEADQQLFLRLLDIFYHLLDQQPLSQTLYEMLVEDDDTACLTAAQYHQRFGGDETPEEGVISSNQQAKLQRLMKSLKRFYSADYDQLKMLLALREENRAVADLSQWWVDDTPQALLLAALMCWCDYDEDIYDDYSKALFKRVDGSLANLAEETLERYTENGQPLPAEFRPYLYSEEQLLEPLAEKLSQQLELEGYQSQRDFNQPAYDALSATSKFLPVLAAAWYRVFSDEECQALRLVKLFLKLAPQATLSCASRLVRDGFRGFADDGRKRGFYFALHSARPEAGDLYAFKMRLAKKEANDDEYWQLLDSYLAADEAQRAQWDQGIQRLYWPAAQAFYLDVYLKDAQFRSPLPDLWPQALAELYYHARNLNLDDSHKNIGLLTQLSLQFIAGETDFATYRRQAEPLLVTKQLDIRQQDGNPYQPQLLPLLRTETEPQRRLRLIRLLTLHPSRGKRLLQTIALELTLDSCCHDGSLTPQQRAGLTLNELNNEGQQRLANTLAELQQQLNDID</sequence>
<protein>
    <submittedName>
        <fullName evidence="1">Uncharacterized protein</fullName>
    </submittedName>
</protein>
<name>A0ABV7VRR5_9GAMM</name>
<reference evidence="2" key="1">
    <citation type="journal article" date="2019" name="Int. J. Syst. Evol. Microbiol.">
        <title>The Global Catalogue of Microorganisms (GCM) 10K type strain sequencing project: providing services to taxonomists for standard genome sequencing and annotation.</title>
        <authorList>
            <consortium name="The Broad Institute Genomics Platform"/>
            <consortium name="The Broad Institute Genome Sequencing Center for Infectious Disease"/>
            <person name="Wu L."/>
            <person name="Ma J."/>
        </authorList>
    </citation>
    <scope>NUCLEOTIDE SEQUENCE [LARGE SCALE GENOMIC DNA]</scope>
    <source>
        <strain evidence="2">KCTC 42424</strain>
    </source>
</reference>
<organism evidence="1 2">
    <name type="scientific">Bacterioplanoides pacificum</name>
    <dbReference type="NCBI Taxonomy" id="1171596"/>
    <lineage>
        <taxon>Bacteria</taxon>
        <taxon>Pseudomonadati</taxon>
        <taxon>Pseudomonadota</taxon>
        <taxon>Gammaproteobacteria</taxon>
        <taxon>Oceanospirillales</taxon>
        <taxon>Oceanospirillaceae</taxon>
        <taxon>Bacterioplanoides</taxon>
    </lineage>
</organism>
<gene>
    <name evidence="1" type="ORF">ACFOMG_08895</name>
</gene>
<evidence type="ECO:0000313" key="2">
    <source>
        <dbReference type="Proteomes" id="UP001595722"/>
    </source>
</evidence>
<dbReference type="Proteomes" id="UP001595722">
    <property type="component" value="Unassembled WGS sequence"/>
</dbReference>
<comment type="caution">
    <text evidence="1">The sequence shown here is derived from an EMBL/GenBank/DDBJ whole genome shotgun (WGS) entry which is preliminary data.</text>
</comment>
<evidence type="ECO:0000313" key="1">
    <source>
        <dbReference type="EMBL" id="MFC3680216.1"/>
    </source>
</evidence>